<gene>
    <name evidence="1" type="ORF">B0H16DRAFT_444069</name>
</gene>
<name>A0AAD7JKD6_9AGAR</name>
<dbReference type="Proteomes" id="UP001215598">
    <property type="component" value="Unassembled WGS sequence"/>
</dbReference>
<dbReference type="AlphaFoldDB" id="A0AAD7JKD6"/>
<dbReference type="EMBL" id="JARKIB010000028">
    <property type="protein sequence ID" value="KAJ7764346.1"/>
    <property type="molecule type" value="Genomic_DNA"/>
</dbReference>
<proteinExistence type="predicted"/>
<keyword evidence="2" id="KW-1185">Reference proteome</keyword>
<organism evidence="1 2">
    <name type="scientific">Mycena metata</name>
    <dbReference type="NCBI Taxonomy" id="1033252"/>
    <lineage>
        <taxon>Eukaryota</taxon>
        <taxon>Fungi</taxon>
        <taxon>Dikarya</taxon>
        <taxon>Basidiomycota</taxon>
        <taxon>Agaricomycotina</taxon>
        <taxon>Agaricomycetes</taxon>
        <taxon>Agaricomycetidae</taxon>
        <taxon>Agaricales</taxon>
        <taxon>Marasmiineae</taxon>
        <taxon>Mycenaceae</taxon>
        <taxon>Mycena</taxon>
    </lineage>
</organism>
<protein>
    <submittedName>
        <fullName evidence="1">Uncharacterized protein</fullName>
    </submittedName>
</protein>
<reference evidence="1" key="1">
    <citation type="submission" date="2023-03" db="EMBL/GenBank/DDBJ databases">
        <title>Massive genome expansion in bonnet fungi (Mycena s.s.) driven by repeated elements and novel gene families across ecological guilds.</title>
        <authorList>
            <consortium name="Lawrence Berkeley National Laboratory"/>
            <person name="Harder C.B."/>
            <person name="Miyauchi S."/>
            <person name="Viragh M."/>
            <person name="Kuo A."/>
            <person name="Thoen E."/>
            <person name="Andreopoulos B."/>
            <person name="Lu D."/>
            <person name="Skrede I."/>
            <person name="Drula E."/>
            <person name="Henrissat B."/>
            <person name="Morin E."/>
            <person name="Kohler A."/>
            <person name="Barry K."/>
            <person name="LaButti K."/>
            <person name="Morin E."/>
            <person name="Salamov A."/>
            <person name="Lipzen A."/>
            <person name="Mereny Z."/>
            <person name="Hegedus B."/>
            <person name="Baldrian P."/>
            <person name="Stursova M."/>
            <person name="Weitz H."/>
            <person name="Taylor A."/>
            <person name="Grigoriev I.V."/>
            <person name="Nagy L.G."/>
            <person name="Martin F."/>
            <person name="Kauserud H."/>
        </authorList>
    </citation>
    <scope>NUCLEOTIDE SEQUENCE</scope>
    <source>
        <strain evidence="1">CBHHK182m</strain>
    </source>
</reference>
<evidence type="ECO:0000313" key="2">
    <source>
        <dbReference type="Proteomes" id="UP001215598"/>
    </source>
</evidence>
<accession>A0AAD7JKD6</accession>
<comment type="caution">
    <text evidence="1">The sequence shown here is derived from an EMBL/GenBank/DDBJ whole genome shotgun (WGS) entry which is preliminary data.</text>
</comment>
<sequence length="250" mass="28028">MAARPAHDGTIYASRTSRTVIRDGRYLAVPFYPSASFEGPKSHDRHKRRRYYWTEFGGYPAIFTSSTGAVEFYGPLSKENGLLYIRAPFRRLADISRYAHRWASQHPHDAELVNMVASDYDTERAVAAVDNDGPSNDDLLSWWSSPNTERNTKSISLDAVGLQRMQISPQEQSGSVSQNQLPVSRLPTPPNYTEGGYRQQKFSSRAVFHPIPPAFSIRYPIDSSSIVDGENRGSGGRTRRVKRVKFGVGV</sequence>
<evidence type="ECO:0000313" key="1">
    <source>
        <dbReference type="EMBL" id="KAJ7764346.1"/>
    </source>
</evidence>